<evidence type="ECO:0000313" key="3">
    <source>
        <dbReference type="EMBL" id="RFU28419.1"/>
    </source>
</evidence>
<dbReference type="GO" id="GO:0016405">
    <property type="term" value="F:CoA-ligase activity"/>
    <property type="evidence" value="ECO:0007669"/>
    <property type="project" value="TreeGrafter"/>
</dbReference>
<feature type="non-terminal residue" evidence="3">
    <location>
        <position position="1"/>
    </location>
</feature>
<dbReference type="InterPro" id="IPR025110">
    <property type="entry name" value="AMP-bd_C"/>
</dbReference>
<accession>A0A3E2H4W7</accession>
<comment type="caution">
    <text evidence="3">The sequence shown here is derived from an EMBL/GenBank/DDBJ whole genome shotgun (WGS) entry which is preliminary data.</text>
</comment>
<dbReference type="Gene3D" id="3.40.50.12780">
    <property type="entry name" value="N-terminal domain of ligase-like"/>
    <property type="match status" value="2"/>
</dbReference>
<feature type="domain" description="AMP-dependent synthetase/ligase" evidence="1">
    <location>
        <begin position="254"/>
        <end position="364"/>
    </location>
</feature>
<dbReference type="InterPro" id="IPR000873">
    <property type="entry name" value="AMP-dep_synth/lig_dom"/>
</dbReference>
<keyword evidence="4" id="KW-1185">Reference proteome</keyword>
<evidence type="ECO:0000313" key="4">
    <source>
        <dbReference type="Proteomes" id="UP000258309"/>
    </source>
</evidence>
<dbReference type="PROSITE" id="PS00455">
    <property type="entry name" value="AMP_BINDING"/>
    <property type="match status" value="1"/>
</dbReference>
<evidence type="ECO:0008006" key="5">
    <source>
        <dbReference type="Google" id="ProtNLM"/>
    </source>
</evidence>
<dbReference type="PANTHER" id="PTHR24096:SF422">
    <property type="entry name" value="BCDNA.GH02901"/>
    <property type="match status" value="1"/>
</dbReference>
<dbReference type="Pfam" id="PF13193">
    <property type="entry name" value="AMP-binding_C"/>
    <property type="match status" value="1"/>
</dbReference>
<reference evidence="3 4" key="1">
    <citation type="submission" date="2018-05" db="EMBL/GenBank/DDBJ databases">
        <title>Draft genome sequence of Scytalidium lignicola DSM 105466, a ubiquitous saprotrophic fungus.</title>
        <authorList>
            <person name="Buettner E."/>
            <person name="Gebauer A.M."/>
            <person name="Hofrichter M."/>
            <person name="Liers C."/>
            <person name="Kellner H."/>
        </authorList>
    </citation>
    <scope>NUCLEOTIDE SEQUENCE [LARGE SCALE GENOMIC DNA]</scope>
    <source>
        <strain evidence="3 4">DSM 105466</strain>
    </source>
</reference>
<evidence type="ECO:0000259" key="1">
    <source>
        <dbReference type="Pfam" id="PF00501"/>
    </source>
</evidence>
<evidence type="ECO:0000259" key="2">
    <source>
        <dbReference type="Pfam" id="PF13193"/>
    </source>
</evidence>
<dbReference type="PANTHER" id="PTHR24096">
    <property type="entry name" value="LONG-CHAIN-FATTY-ACID--COA LIGASE"/>
    <property type="match status" value="1"/>
</dbReference>
<feature type="non-terminal residue" evidence="3">
    <location>
        <position position="525"/>
    </location>
</feature>
<sequence length="525" mass="58092">MIFTTPSWVPKLPDIPDNVSIPDFMFDEKYGRHALLHSKHPFVCGLTGRSYSPNETLKRIELLARALKEELGWNSGEGSEWEKVLAVFSMNSIDTITVVSSVHRLDGIVTMANAAYGVRELAHQLDSSRAKCIVTCGSLLQTAIQAANQVGIPKTRIYLLDVPGQTTDKKWPTQEFKTIDQLIALGNRLRPIQRITWTKGQGAKQCAFLCYSSGTSGLPKGVMISHRNVMANVVQITVFESKYRNSLAVNGKWTEVPPIIIEMIKNKKLLDRWDLSSVYAIFTGAAPLGAETASALQKQYPSWKIRQGYVVCSTSAHDIWLGSSGSFLPGYTARLISADGIEITSYEQPGELVVNSPTVTLGYLNNENATKEAFIEDKDGNQWLRTGDEALIRKAPSGNDHVFIVDRIKELIKVKGMQVAPAELEAHLLTHPAVADVAVIPVRNDRAGELPKAIVVKSADFISGDDKSLALDIQDHVKSHKAKHKWLQGGVEFIDAIPKSPSGKILRRQLRDRENKRKRIAKPNI</sequence>
<organism evidence="3 4">
    <name type="scientific">Scytalidium lignicola</name>
    <name type="common">Hyphomycete</name>
    <dbReference type="NCBI Taxonomy" id="5539"/>
    <lineage>
        <taxon>Eukaryota</taxon>
        <taxon>Fungi</taxon>
        <taxon>Dikarya</taxon>
        <taxon>Ascomycota</taxon>
        <taxon>Pezizomycotina</taxon>
        <taxon>Leotiomycetes</taxon>
        <taxon>Leotiomycetes incertae sedis</taxon>
        <taxon>Scytalidium</taxon>
    </lineage>
</organism>
<dbReference type="SUPFAM" id="SSF56801">
    <property type="entry name" value="Acetyl-CoA synthetase-like"/>
    <property type="match status" value="1"/>
</dbReference>
<dbReference type="InterPro" id="IPR042099">
    <property type="entry name" value="ANL_N_sf"/>
</dbReference>
<dbReference type="STRING" id="5539.A0A3E2H4W7"/>
<feature type="domain" description="AMP-dependent synthetase/ligase" evidence="1">
    <location>
        <begin position="39"/>
        <end position="237"/>
    </location>
</feature>
<dbReference type="EMBL" id="NCSJ02000164">
    <property type="protein sequence ID" value="RFU28419.1"/>
    <property type="molecule type" value="Genomic_DNA"/>
</dbReference>
<dbReference type="OrthoDB" id="6509636at2759"/>
<gene>
    <name evidence="3" type="ORF">B7463_g7918</name>
</gene>
<dbReference type="InterPro" id="IPR045851">
    <property type="entry name" value="AMP-bd_C_sf"/>
</dbReference>
<name>A0A3E2H4W7_SCYLI</name>
<dbReference type="Proteomes" id="UP000258309">
    <property type="component" value="Unassembled WGS sequence"/>
</dbReference>
<dbReference type="Gene3D" id="3.30.300.30">
    <property type="match status" value="1"/>
</dbReference>
<dbReference type="InterPro" id="IPR020845">
    <property type="entry name" value="AMP-binding_CS"/>
</dbReference>
<proteinExistence type="predicted"/>
<feature type="domain" description="AMP-binding enzyme C-terminal" evidence="2">
    <location>
        <begin position="423"/>
        <end position="504"/>
    </location>
</feature>
<dbReference type="AlphaFoldDB" id="A0A3E2H4W7"/>
<dbReference type="Pfam" id="PF00501">
    <property type="entry name" value="AMP-binding"/>
    <property type="match status" value="2"/>
</dbReference>
<protein>
    <recommendedName>
        <fullName evidence="5">AMP-dependent synthetase/ligase domain-containing protein</fullName>
    </recommendedName>
</protein>
<dbReference type="OMA" id="ERIMAWC"/>